<dbReference type="SUPFAM" id="SSF117130">
    <property type="entry name" value="CsrA-like"/>
    <property type="match status" value="1"/>
</dbReference>
<evidence type="ECO:0000256" key="1">
    <source>
        <dbReference type="ARBA" id="ARBA00022490"/>
    </source>
</evidence>
<dbReference type="InterPro" id="IPR003751">
    <property type="entry name" value="CsrA"/>
</dbReference>
<keyword evidence="2 4" id="KW-0810">Translation regulation</keyword>
<sequence>MLVLTRKAGESILIGDDIRITIARLDGSRVRVAIDAPRHVSVQRDDAKPKDDHERGKSRGFGPASIERMPQPGLQCVGRMSG</sequence>
<evidence type="ECO:0000256" key="4">
    <source>
        <dbReference type="HAMAP-Rule" id="MF_00167"/>
    </source>
</evidence>
<organism evidence="6 7">
    <name type="scientific">Kolteria novifilia</name>
    <dbReference type="NCBI Taxonomy" id="2527975"/>
    <lineage>
        <taxon>Bacteria</taxon>
        <taxon>Pseudomonadati</taxon>
        <taxon>Planctomycetota</taxon>
        <taxon>Planctomycetia</taxon>
        <taxon>Kolteriales</taxon>
        <taxon>Kolteriaceae</taxon>
        <taxon>Kolteria</taxon>
    </lineage>
</organism>
<evidence type="ECO:0000256" key="3">
    <source>
        <dbReference type="ARBA" id="ARBA00022884"/>
    </source>
</evidence>
<reference evidence="6 7" key="1">
    <citation type="submission" date="2019-02" db="EMBL/GenBank/DDBJ databases">
        <title>Deep-cultivation of Planctomycetes and their phenomic and genomic characterization uncovers novel biology.</title>
        <authorList>
            <person name="Wiegand S."/>
            <person name="Jogler M."/>
            <person name="Boedeker C."/>
            <person name="Pinto D."/>
            <person name="Vollmers J."/>
            <person name="Rivas-Marin E."/>
            <person name="Kohn T."/>
            <person name="Peeters S.H."/>
            <person name="Heuer A."/>
            <person name="Rast P."/>
            <person name="Oberbeckmann S."/>
            <person name="Bunk B."/>
            <person name="Jeske O."/>
            <person name="Meyerdierks A."/>
            <person name="Storesund J.E."/>
            <person name="Kallscheuer N."/>
            <person name="Luecker S."/>
            <person name="Lage O.M."/>
            <person name="Pohl T."/>
            <person name="Merkel B.J."/>
            <person name="Hornburger P."/>
            <person name="Mueller R.-W."/>
            <person name="Bruemmer F."/>
            <person name="Labrenz M."/>
            <person name="Spormann A.M."/>
            <person name="Op den Camp H."/>
            <person name="Overmann J."/>
            <person name="Amann R."/>
            <person name="Jetten M.S.M."/>
            <person name="Mascher T."/>
            <person name="Medema M.H."/>
            <person name="Devos D.P."/>
            <person name="Kaster A.-K."/>
            <person name="Ovreas L."/>
            <person name="Rohde M."/>
            <person name="Galperin M.Y."/>
            <person name="Jogler C."/>
        </authorList>
    </citation>
    <scope>NUCLEOTIDE SEQUENCE [LARGE SCALE GENOMIC DNA]</scope>
    <source>
        <strain evidence="6 7">Pan216</strain>
    </source>
</reference>
<keyword evidence="4" id="KW-1005">Bacterial flagellum biogenesis</keyword>
<evidence type="ECO:0000256" key="2">
    <source>
        <dbReference type="ARBA" id="ARBA00022845"/>
    </source>
</evidence>
<comment type="subcellular location">
    <subcellularLocation>
        <location evidence="4">Cytoplasm</location>
    </subcellularLocation>
</comment>
<comment type="similarity">
    <text evidence="4">Belongs to the CsrA/RsmA family.</text>
</comment>
<keyword evidence="3 4" id="KW-0694">RNA-binding</keyword>
<evidence type="ECO:0000313" key="6">
    <source>
        <dbReference type="EMBL" id="QDU59857.1"/>
    </source>
</evidence>
<dbReference type="AlphaFoldDB" id="A0A518AYQ7"/>
<comment type="function">
    <text evidence="4">A translational regulator that binds mRNA to regulate translation initiation and/or mRNA stability. Usually binds in the 5'-UTR at or near the Shine-Dalgarno sequence preventing ribosome-binding, thus repressing translation. Its main target seems to be the major flagellin gene, while its function is anatagonized by FliW.</text>
</comment>
<dbReference type="GO" id="GO:0048027">
    <property type="term" value="F:mRNA 5'-UTR binding"/>
    <property type="evidence" value="ECO:0007669"/>
    <property type="project" value="UniProtKB-UniRule"/>
</dbReference>
<dbReference type="GO" id="GO:0006402">
    <property type="term" value="P:mRNA catabolic process"/>
    <property type="evidence" value="ECO:0007669"/>
    <property type="project" value="InterPro"/>
</dbReference>
<name>A0A518AYQ7_9BACT</name>
<dbReference type="HAMAP" id="MF_00167">
    <property type="entry name" value="CsrA"/>
    <property type="match status" value="1"/>
</dbReference>
<protein>
    <recommendedName>
        <fullName evidence="4">Translational regulator CsrA</fullName>
    </recommendedName>
</protein>
<comment type="subunit">
    <text evidence="4">Homodimer; the beta-strands of each monomer intercalate to form a hydrophobic core, while the alpha-helices form wings that extend away from the core.</text>
</comment>
<dbReference type="PANTHER" id="PTHR34984:SF1">
    <property type="entry name" value="CARBON STORAGE REGULATOR"/>
    <property type="match status" value="1"/>
</dbReference>
<dbReference type="EMBL" id="CP036279">
    <property type="protein sequence ID" value="QDU59857.1"/>
    <property type="molecule type" value="Genomic_DNA"/>
</dbReference>
<dbReference type="RefSeq" id="WP_419193210.1">
    <property type="nucleotide sequence ID" value="NZ_CP036279.1"/>
</dbReference>
<dbReference type="Proteomes" id="UP000317093">
    <property type="component" value="Chromosome"/>
</dbReference>
<feature type="compositionally biased region" description="Basic and acidic residues" evidence="5">
    <location>
        <begin position="37"/>
        <end position="57"/>
    </location>
</feature>
<keyword evidence="4" id="KW-0678">Repressor</keyword>
<dbReference type="GO" id="GO:0045947">
    <property type="term" value="P:negative regulation of translational initiation"/>
    <property type="evidence" value="ECO:0007669"/>
    <property type="project" value="UniProtKB-UniRule"/>
</dbReference>
<keyword evidence="1 4" id="KW-0963">Cytoplasm</keyword>
<evidence type="ECO:0000256" key="5">
    <source>
        <dbReference type="SAM" id="MobiDB-lite"/>
    </source>
</evidence>
<dbReference type="KEGG" id="knv:Pan216_06900"/>
<dbReference type="Gene3D" id="2.60.40.4380">
    <property type="entry name" value="Translational regulator CsrA"/>
    <property type="match status" value="1"/>
</dbReference>
<dbReference type="GO" id="GO:1902208">
    <property type="term" value="P:regulation of bacterial-type flagellum assembly"/>
    <property type="evidence" value="ECO:0007669"/>
    <property type="project" value="UniProtKB-UniRule"/>
</dbReference>
<proteinExistence type="inferred from homology"/>
<keyword evidence="7" id="KW-1185">Reference proteome</keyword>
<dbReference type="PANTHER" id="PTHR34984">
    <property type="entry name" value="CARBON STORAGE REGULATOR"/>
    <property type="match status" value="1"/>
</dbReference>
<dbReference type="GO" id="GO:0044781">
    <property type="term" value="P:bacterial-type flagellum organization"/>
    <property type="evidence" value="ECO:0007669"/>
    <property type="project" value="UniProtKB-KW"/>
</dbReference>
<gene>
    <name evidence="6" type="primary">csrA_2</name>
    <name evidence="4" type="synonym">csrA</name>
    <name evidence="6" type="ORF">Pan216_06900</name>
</gene>
<dbReference type="GO" id="GO:0006109">
    <property type="term" value="P:regulation of carbohydrate metabolic process"/>
    <property type="evidence" value="ECO:0007669"/>
    <property type="project" value="InterPro"/>
</dbReference>
<dbReference type="GO" id="GO:0005829">
    <property type="term" value="C:cytosol"/>
    <property type="evidence" value="ECO:0007669"/>
    <property type="project" value="TreeGrafter"/>
</dbReference>
<evidence type="ECO:0000313" key="7">
    <source>
        <dbReference type="Proteomes" id="UP000317093"/>
    </source>
</evidence>
<dbReference type="Pfam" id="PF02599">
    <property type="entry name" value="CsrA"/>
    <property type="match status" value="1"/>
</dbReference>
<dbReference type="InterPro" id="IPR036107">
    <property type="entry name" value="CsrA_sf"/>
</dbReference>
<feature type="region of interest" description="Disordered" evidence="5">
    <location>
        <begin position="37"/>
        <end position="82"/>
    </location>
</feature>
<accession>A0A518AYQ7</accession>